<evidence type="ECO:0000313" key="2">
    <source>
        <dbReference type="EMBL" id="TVU49025.1"/>
    </source>
</evidence>
<dbReference type="EMBL" id="RWGY01000002">
    <property type="protein sequence ID" value="TVU49025.1"/>
    <property type="molecule type" value="Genomic_DNA"/>
</dbReference>
<feature type="compositionally biased region" description="Low complexity" evidence="1">
    <location>
        <begin position="1"/>
        <end position="20"/>
    </location>
</feature>
<reference evidence="2 3" key="1">
    <citation type="journal article" date="2019" name="Sci. Rep.">
        <title>A high-quality genome of Eragrostis curvula grass provides insights into Poaceae evolution and supports new strategies to enhance forage quality.</title>
        <authorList>
            <person name="Carballo J."/>
            <person name="Santos B.A.C.M."/>
            <person name="Zappacosta D."/>
            <person name="Garbus I."/>
            <person name="Selva J.P."/>
            <person name="Gallo C.A."/>
            <person name="Diaz A."/>
            <person name="Albertini E."/>
            <person name="Caccamo M."/>
            <person name="Echenique V."/>
        </authorList>
    </citation>
    <scope>NUCLEOTIDE SEQUENCE [LARGE SCALE GENOMIC DNA]</scope>
    <source>
        <strain evidence="3">cv. Victoria</strain>
        <tissue evidence="2">Leaf</tissue>
    </source>
</reference>
<dbReference type="PANTHER" id="PTHR34569">
    <property type="entry name" value="EXPRESSED PROTEIN"/>
    <property type="match status" value="1"/>
</dbReference>
<dbReference type="AlphaFoldDB" id="A0A5J9WM29"/>
<feature type="region of interest" description="Disordered" evidence="1">
    <location>
        <begin position="1"/>
        <end position="45"/>
    </location>
</feature>
<organism evidence="2 3">
    <name type="scientific">Eragrostis curvula</name>
    <name type="common">weeping love grass</name>
    <dbReference type="NCBI Taxonomy" id="38414"/>
    <lineage>
        <taxon>Eukaryota</taxon>
        <taxon>Viridiplantae</taxon>
        <taxon>Streptophyta</taxon>
        <taxon>Embryophyta</taxon>
        <taxon>Tracheophyta</taxon>
        <taxon>Spermatophyta</taxon>
        <taxon>Magnoliopsida</taxon>
        <taxon>Liliopsida</taxon>
        <taxon>Poales</taxon>
        <taxon>Poaceae</taxon>
        <taxon>PACMAD clade</taxon>
        <taxon>Chloridoideae</taxon>
        <taxon>Eragrostideae</taxon>
        <taxon>Eragrostidinae</taxon>
        <taxon>Eragrostis</taxon>
    </lineage>
</organism>
<gene>
    <name evidence="2" type="ORF">EJB05_00316</name>
</gene>
<dbReference type="PANTHER" id="PTHR34569:SF22">
    <property type="match status" value="1"/>
</dbReference>
<comment type="caution">
    <text evidence="2">The sequence shown here is derived from an EMBL/GenBank/DDBJ whole genome shotgun (WGS) entry which is preliminary data.</text>
</comment>
<feature type="non-terminal residue" evidence="2">
    <location>
        <position position="1"/>
    </location>
</feature>
<dbReference type="Proteomes" id="UP000324897">
    <property type="component" value="Chromosome 6"/>
</dbReference>
<feature type="region of interest" description="Disordered" evidence="1">
    <location>
        <begin position="55"/>
        <end position="74"/>
    </location>
</feature>
<proteinExistence type="predicted"/>
<name>A0A5J9WM29_9POAL</name>
<sequence length="209" mass="21311">MEEAPDVPLLEAAAAASPRAVVRRSKPWSRSSSIGRSSGGGGSIEYTSLRDVLDEEGSDGGCGGRDPAPHSWRAGGSWGEYDDHLDSSSIHDLDASAAIGIRNTLLKHAASAYLQSAVVVAAAAGGDGRDGEGGGGCCCGLARLWRSVVRGGGGRRGRGGGGRGRVLMRACSWQLGCVDDPAEACAAFVARSASRVAEFVAGRVRRGGD</sequence>
<keyword evidence="3" id="KW-1185">Reference proteome</keyword>
<accession>A0A5J9WM29</accession>
<evidence type="ECO:0000256" key="1">
    <source>
        <dbReference type="SAM" id="MobiDB-lite"/>
    </source>
</evidence>
<evidence type="ECO:0000313" key="3">
    <source>
        <dbReference type="Proteomes" id="UP000324897"/>
    </source>
</evidence>
<dbReference type="Gramene" id="TVU49025">
    <property type="protein sequence ID" value="TVU49025"/>
    <property type="gene ID" value="EJB05_00316"/>
</dbReference>
<protein>
    <submittedName>
        <fullName evidence="2">Uncharacterized protein</fullName>
    </submittedName>
</protein>